<reference evidence="2 3" key="1">
    <citation type="journal article" date="2023" name="Res Sq">
        <title>Genomic and morphological characterization of Knufia obscura isolated from the Mars 2020 spacecraft assembly facility.</title>
        <authorList>
            <person name="Chander A.M."/>
            <person name="Teixeira M.M."/>
            <person name="Singh N.K."/>
            <person name="Williams M.P."/>
            <person name="Parker C.W."/>
            <person name="Leo P."/>
            <person name="Stajich J.E."/>
            <person name="Torok T."/>
            <person name="Tighe S."/>
            <person name="Mason C.E."/>
            <person name="Venkateswaran K."/>
        </authorList>
    </citation>
    <scope>NUCLEOTIDE SEQUENCE [LARGE SCALE GENOMIC DNA]</scope>
    <source>
        <strain evidence="2 3">CCFEE 5817</strain>
    </source>
</reference>
<sequence length="94" mass="9799">MKLTTAITALLGSIPFTVFAMPSLSNMSPVDDNAKLIRRTDCTVPINNGFDADGTCVDTTQGNSCPNGILVTGHCPGTANIICCIPERCGINTP</sequence>
<evidence type="ECO:0000256" key="1">
    <source>
        <dbReference type="SAM" id="SignalP"/>
    </source>
</evidence>
<name>A0ABR0RPN3_9EURO</name>
<feature type="signal peptide" evidence="1">
    <location>
        <begin position="1"/>
        <end position="20"/>
    </location>
</feature>
<gene>
    <name evidence="2" type="ORF">PMZ80_005131</name>
</gene>
<feature type="chain" id="PRO_5046421908" evidence="1">
    <location>
        <begin position="21"/>
        <end position="94"/>
    </location>
</feature>
<evidence type="ECO:0000313" key="2">
    <source>
        <dbReference type="EMBL" id="KAK5942566.1"/>
    </source>
</evidence>
<proteinExistence type="predicted"/>
<comment type="caution">
    <text evidence="2">The sequence shown here is derived from an EMBL/GenBank/DDBJ whole genome shotgun (WGS) entry which is preliminary data.</text>
</comment>
<dbReference type="GeneID" id="89998580"/>
<protein>
    <submittedName>
        <fullName evidence="2">Uncharacterized protein</fullName>
    </submittedName>
</protein>
<dbReference type="Proteomes" id="UP001334248">
    <property type="component" value="Unassembled WGS sequence"/>
</dbReference>
<keyword evidence="1" id="KW-0732">Signal</keyword>
<accession>A0ABR0RPN3</accession>
<dbReference type="RefSeq" id="XP_064730656.1">
    <property type="nucleotide sequence ID" value="XM_064873552.1"/>
</dbReference>
<evidence type="ECO:0000313" key="3">
    <source>
        <dbReference type="Proteomes" id="UP001334248"/>
    </source>
</evidence>
<keyword evidence="3" id="KW-1185">Reference proteome</keyword>
<organism evidence="2 3">
    <name type="scientific">Knufia obscura</name>
    <dbReference type="NCBI Taxonomy" id="1635080"/>
    <lineage>
        <taxon>Eukaryota</taxon>
        <taxon>Fungi</taxon>
        <taxon>Dikarya</taxon>
        <taxon>Ascomycota</taxon>
        <taxon>Pezizomycotina</taxon>
        <taxon>Eurotiomycetes</taxon>
        <taxon>Chaetothyriomycetidae</taxon>
        <taxon>Chaetothyriales</taxon>
        <taxon>Trichomeriaceae</taxon>
        <taxon>Knufia</taxon>
    </lineage>
</organism>
<dbReference type="EMBL" id="JAVHJV010000005">
    <property type="protein sequence ID" value="KAK5942566.1"/>
    <property type="molecule type" value="Genomic_DNA"/>
</dbReference>